<evidence type="ECO:0000313" key="12">
    <source>
        <dbReference type="EMBL" id="CDO56833.1"/>
    </source>
</evidence>
<dbReference type="Pfam" id="PF00557">
    <property type="entry name" value="Peptidase_M24"/>
    <property type="match status" value="1"/>
</dbReference>
<evidence type="ECO:0000256" key="7">
    <source>
        <dbReference type="ARBA" id="ARBA00022833"/>
    </source>
</evidence>
<feature type="binding site" evidence="8">
    <location>
        <position position="310"/>
    </location>
    <ligand>
        <name>Zn(2+)</name>
        <dbReference type="ChEBI" id="CHEBI:29105"/>
        <label>4</label>
        <note>catalytic</note>
    </ligand>
</feature>
<evidence type="ECO:0000256" key="2">
    <source>
        <dbReference type="ARBA" id="ARBA00022490"/>
    </source>
</evidence>
<dbReference type="GO" id="GO:0070006">
    <property type="term" value="F:metalloaminopeptidase activity"/>
    <property type="evidence" value="ECO:0007669"/>
    <property type="project" value="UniProtKB-UniRule"/>
</dbReference>
<dbReference type="AlphaFoldDB" id="A0A0J9XH29"/>
<dbReference type="PANTHER" id="PTHR43330">
    <property type="entry name" value="METHIONINE AMINOPEPTIDASE"/>
    <property type="match status" value="1"/>
</dbReference>
<evidence type="ECO:0000256" key="10">
    <source>
        <dbReference type="RuleBase" id="RU003653"/>
    </source>
</evidence>
<evidence type="ECO:0000256" key="1">
    <source>
        <dbReference type="ARBA" id="ARBA00022438"/>
    </source>
</evidence>
<comment type="cofactor">
    <cofactor evidence="10">
        <name>Co(2+)</name>
        <dbReference type="ChEBI" id="CHEBI:48828"/>
    </cofactor>
    <cofactor evidence="10">
        <name>Zn(2+)</name>
        <dbReference type="ChEBI" id="CHEBI:29105"/>
    </cofactor>
    <cofactor evidence="10">
        <name>Mn(2+)</name>
        <dbReference type="ChEBI" id="CHEBI:29035"/>
    </cofactor>
    <cofactor evidence="10">
        <name>Fe(2+)</name>
        <dbReference type="ChEBI" id="CHEBI:29033"/>
    </cofactor>
    <text evidence="10">Binds 2 divalent metal cations per subunit. Has a high-affinity and a low affinity metal-binding site. The true nature of the physiological cofactor is under debate. The enzyme is active with cobalt, zinc, manganese or divalent iron ions.</text>
</comment>
<dbReference type="STRING" id="1173061.A0A0J9XH29"/>
<accession>A0A0J9XH29</accession>
<feature type="binding site" evidence="8">
    <location>
        <position position="284"/>
    </location>
    <ligand>
        <name>a protein</name>
        <dbReference type="ChEBI" id="CHEBI:16541"/>
    </ligand>
    <ligandPart>
        <name>N-terminal L-methionine residue</name>
        <dbReference type="ChEBI" id="CHEBI:64731"/>
    </ligandPart>
</feature>
<dbReference type="InterPro" id="IPR036005">
    <property type="entry name" value="Creatinase/aminopeptidase-like"/>
</dbReference>
<keyword evidence="5 9" id="KW-0863">Zinc-finger</keyword>
<evidence type="ECO:0000256" key="9">
    <source>
        <dbReference type="PROSITE-ProRule" id="PRU01357"/>
    </source>
</evidence>
<dbReference type="InterPro" id="IPR002467">
    <property type="entry name" value="Pept_M24A_MAP1"/>
</dbReference>
<feature type="binding site" evidence="8">
    <location>
        <position position="341"/>
    </location>
    <ligand>
        <name>Zn(2+)</name>
        <dbReference type="ChEBI" id="CHEBI:29105"/>
        <label>4</label>
        <note>catalytic</note>
    </ligand>
</feature>
<evidence type="ECO:0000256" key="6">
    <source>
        <dbReference type="ARBA" id="ARBA00022801"/>
    </source>
</evidence>
<comment type="similarity">
    <text evidence="8 9">Belongs to the peptidase M24A family. Methionine aminopeptidase type 1 subfamily.</text>
</comment>
<dbReference type="NCBIfam" id="TIGR00500">
    <property type="entry name" value="met_pdase_I"/>
    <property type="match status" value="1"/>
</dbReference>
<name>A0A0J9XH29_GEOCN</name>
<protein>
    <recommendedName>
        <fullName evidence="10">Methionine aminopeptidase</fullName>
        <ecNumber evidence="10">3.4.11.18</ecNumber>
    </recommendedName>
</protein>
<feature type="binding site" evidence="8">
    <location>
        <position position="211"/>
    </location>
    <ligand>
        <name>Zn(2+)</name>
        <dbReference type="ChEBI" id="CHEBI:29105"/>
        <label>4</label>
        <note>catalytic</note>
    </ligand>
</feature>
<comment type="function">
    <text evidence="8 10">Cotranslationally removes the N-terminal methionine from nascent proteins. The N-terminal methionine is often cleaved when the second residue in the primary sequence is small and uncharged (Met-Ala-, Cys, Gly, Pro, Ser, Thr, or Val).</text>
</comment>
<gene>
    <name evidence="12" type="ORF">BN980_GECA17s00736g</name>
    <name evidence="13" type="ORF">DV451_004501</name>
</gene>
<dbReference type="GO" id="GO:0008270">
    <property type="term" value="F:zinc ion binding"/>
    <property type="evidence" value="ECO:0007669"/>
    <property type="project" value="UniProtKB-KW"/>
</dbReference>
<dbReference type="InterPro" id="IPR031615">
    <property type="entry name" value="Zfn-C6H2"/>
</dbReference>
<keyword evidence="4 8" id="KW-0479">Metal-binding</keyword>
<keyword evidence="2 8" id="KW-0963">Cytoplasm</keyword>
<dbReference type="GO" id="GO:0004239">
    <property type="term" value="F:initiator methionyl aminopeptidase activity"/>
    <property type="evidence" value="ECO:0007669"/>
    <property type="project" value="UniProtKB-UniRule"/>
</dbReference>
<evidence type="ECO:0000256" key="5">
    <source>
        <dbReference type="ARBA" id="ARBA00022771"/>
    </source>
</evidence>
<reference evidence="13" key="3">
    <citation type="submission" date="2020-01" db="EMBL/GenBank/DDBJ databases">
        <authorList>
            <person name="Perkins V."/>
            <person name="Lessard M.-H."/>
            <person name="Dugat-Bony E."/>
            <person name="Frenette M."/>
            <person name="Labrie S."/>
        </authorList>
    </citation>
    <scope>NUCLEOTIDE SEQUENCE</scope>
    <source>
        <strain evidence="13">LMA-70</strain>
    </source>
</reference>
<reference evidence="12 14" key="1">
    <citation type="submission" date="2014-03" db="EMBL/GenBank/DDBJ databases">
        <authorList>
            <person name="Casaregola S."/>
        </authorList>
    </citation>
    <scope>NUCLEOTIDE SEQUENCE [LARGE SCALE GENOMIC DNA]</scope>
    <source>
        <strain evidence="12 14">CLIB 918</strain>
    </source>
</reference>
<comment type="catalytic activity">
    <reaction evidence="8 10">
        <text>Release of N-terminal amino acids, preferentially methionine, from peptides and arylamides.</text>
        <dbReference type="EC" id="3.4.11.18"/>
    </reaction>
</comment>
<feature type="domain" description="C6H2-type" evidence="11">
    <location>
        <begin position="2"/>
        <end position="56"/>
    </location>
</feature>
<feature type="binding site" evidence="8">
    <location>
        <position position="183"/>
    </location>
    <ligand>
        <name>a protein</name>
        <dbReference type="ChEBI" id="CHEBI:16541"/>
    </ligand>
    <ligandPart>
        <name>N-terminal L-methionine residue</name>
        <dbReference type="ChEBI" id="CHEBI:64731"/>
    </ligandPart>
</feature>
<dbReference type="InterPro" id="IPR001714">
    <property type="entry name" value="Pept_M24_MAP"/>
</dbReference>
<keyword evidence="14" id="KW-1185">Reference proteome</keyword>
<dbReference type="OrthoDB" id="3209743at2759"/>
<dbReference type="SUPFAM" id="SSF55920">
    <property type="entry name" value="Creatinase/aminopeptidase"/>
    <property type="match status" value="1"/>
</dbReference>
<evidence type="ECO:0000256" key="8">
    <source>
        <dbReference type="HAMAP-Rule" id="MF_03174"/>
    </source>
</evidence>
<proteinExistence type="inferred from homology"/>
<dbReference type="PROSITE" id="PS52013">
    <property type="entry name" value="ZF_C6H2"/>
    <property type="match status" value="1"/>
</dbReference>
<comment type="subcellular location">
    <subcellularLocation>
        <location evidence="8">Cytoplasm</location>
    </subcellularLocation>
</comment>
<dbReference type="Proteomes" id="UP000750522">
    <property type="component" value="Unassembled WGS sequence"/>
</dbReference>
<comment type="subunit">
    <text evidence="8">Associates with the 60S ribosomal subunit of the 80S translational complex.</text>
</comment>
<evidence type="ECO:0000313" key="13">
    <source>
        <dbReference type="EMBL" id="KAF5095818.1"/>
    </source>
</evidence>
<dbReference type="PROSITE" id="PS00680">
    <property type="entry name" value="MAP_1"/>
    <property type="match status" value="1"/>
</dbReference>
<keyword evidence="1 8" id="KW-0031">Aminopeptidase</keyword>
<sequence>MTFTCCGADCGKEASGTLKCPTCLKNNVTSYFCSQECFKRNWRVHKSIHPKAGVDTYDPFPAEAYTGDLRAVYPLAPRRPIKEGVELPDHAVDGIPKAERAIVSRSHIEIMDPETIVKFRKLNRDAREVLDAGAAAVKPGVTTEEIDAIIHEECMKRNAYPSPLNYYNFPKSVCTSINEIICHGIPDKRPLQDGDIVNLDVSIYRDGLHSDLNETYYVGDKAKANPDVVRLVETTREALDKAIATVKPGVLFRSFGDVIEKHAKANKLGVVRTYCGHGVNQYFHCPPDIPHYAHNKAPGIAKPGMTFTIEPMLTLGSFRDQTWPDNWTSSTRDGSWSAQFEHTLLVTEDGVEVLTARLPNSPGGAVKRI</sequence>
<dbReference type="EC" id="3.4.11.18" evidence="10"/>
<keyword evidence="3 8" id="KW-0645">Protease</keyword>
<dbReference type="CDD" id="cd01086">
    <property type="entry name" value="MetAP1"/>
    <property type="match status" value="1"/>
</dbReference>
<evidence type="ECO:0000259" key="11">
    <source>
        <dbReference type="PROSITE" id="PS52013"/>
    </source>
</evidence>
<dbReference type="EMBL" id="CCBN010000017">
    <property type="protein sequence ID" value="CDO56833.1"/>
    <property type="molecule type" value="Genomic_DNA"/>
</dbReference>
<dbReference type="Proteomes" id="UP000242525">
    <property type="component" value="Unassembled WGS sequence"/>
</dbReference>
<feature type="binding site" evidence="8">
    <location>
        <position position="200"/>
    </location>
    <ligand>
        <name>Zn(2+)</name>
        <dbReference type="ChEBI" id="CHEBI:29105"/>
        <label>3</label>
    </ligand>
</feature>
<comment type="cofactor">
    <cofactor evidence="8">
        <name>Zn(2+)</name>
        <dbReference type="ChEBI" id="CHEBI:29105"/>
    </cofactor>
    <cofactor evidence="8">
        <name>Co(2+)</name>
        <dbReference type="ChEBI" id="CHEBI:48828"/>
    </cofactor>
    <cofactor evidence="8">
        <name>Mn(2+)</name>
        <dbReference type="ChEBI" id="CHEBI:29035"/>
    </cofactor>
    <cofactor evidence="8">
        <name>Fe(2+)</name>
        <dbReference type="ChEBI" id="CHEBI:29033"/>
    </cofactor>
    <text evidence="8">Binds 2 divalent metal cations per subunit. Has a high-affinity and a low affinity metal-binding site. The true nature of the physiological cofactor is under debate. The enzyme is active with zinc, cobalt, manganese or divalent iron ions. Has high activity with zinc; zinc cofactor is transferred into the active site region by the ZNG1 zinc chaperone.</text>
</comment>
<comment type="caution">
    <text evidence="12">The sequence shown here is derived from an EMBL/GenBank/DDBJ whole genome shotgun (WGS) entry which is preliminary data.</text>
</comment>
<dbReference type="EMBL" id="QQZK01000134">
    <property type="protein sequence ID" value="KAF5095818.1"/>
    <property type="molecule type" value="Genomic_DNA"/>
</dbReference>
<dbReference type="HAMAP" id="MF_01974">
    <property type="entry name" value="MetAP_1"/>
    <property type="match status" value="1"/>
</dbReference>
<evidence type="ECO:0000313" key="14">
    <source>
        <dbReference type="Proteomes" id="UP000242525"/>
    </source>
</evidence>
<dbReference type="GO" id="GO:0005829">
    <property type="term" value="C:cytosol"/>
    <property type="evidence" value="ECO:0007669"/>
    <property type="project" value="TreeGrafter"/>
</dbReference>
<evidence type="ECO:0000256" key="4">
    <source>
        <dbReference type="ARBA" id="ARBA00022723"/>
    </source>
</evidence>
<organism evidence="12 14">
    <name type="scientific">Geotrichum candidum</name>
    <name type="common">Oospora lactis</name>
    <name type="synonym">Dipodascus geotrichum</name>
    <dbReference type="NCBI Taxonomy" id="1173061"/>
    <lineage>
        <taxon>Eukaryota</taxon>
        <taxon>Fungi</taxon>
        <taxon>Dikarya</taxon>
        <taxon>Ascomycota</taxon>
        <taxon>Saccharomycotina</taxon>
        <taxon>Dipodascomycetes</taxon>
        <taxon>Dipodascales</taxon>
        <taxon>Dipodascaceae</taxon>
        <taxon>Geotrichum</taxon>
    </lineage>
</organism>
<dbReference type="GO" id="GO:0006508">
    <property type="term" value="P:proteolysis"/>
    <property type="evidence" value="ECO:0007669"/>
    <property type="project" value="UniProtKB-KW"/>
</dbReference>
<keyword evidence="6 8" id="KW-0378">Hydrolase</keyword>
<keyword evidence="7" id="KW-0862">Zinc</keyword>
<dbReference type="PANTHER" id="PTHR43330:SF7">
    <property type="entry name" value="METHIONINE AMINOPEPTIDASE 1"/>
    <property type="match status" value="1"/>
</dbReference>
<feature type="binding site" evidence="8">
    <location>
        <position position="211"/>
    </location>
    <ligand>
        <name>Zn(2+)</name>
        <dbReference type="ChEBI" id="CHEBI:29105"/>
        <label>3</label>
    </ligand>
</feature>
<feature type="binding site" evidence="8">
    <location>
        <position position="341"/>
    </location>
    <ligand>
        <name>Zn(2+)</name>
        <dbReference type="ChEBI" id="CHEBI:29105"/>
        <label>3</label>
    </ligand>
</feature>
<dbReference type="Pfam" id="PF15801">
    <property type="entry name" value="zf-C6H2"/>
    <property type="match status" value="1"/>
</dbReference>
<reference evidence="13" key="2">
    <citation type="journal article" date="2020" name="Front. Microbiol.">
        <title>Phenotypic and Genetic Characterization of the Cheese Ripening Yeast Geotrichum candidum.</title>
        <authorList>
            <person name="Perkins V."/>
            <person name="Vignola S."/>
            <person name="Lessard M.H."/>
            <person name="Plante P.L."/>
            <person name="Corbeil J."/>
            <person name="Dugat-Bony E."/>
            <person name="Frenette M."/>
            <person name="Labrie S."/>
        </authorList>
    </citation>
    <scope>NUCLEOTIDE SEQUENCE</scope>
    <source>
        <strain evidence="13">LMA-70</strain>
    </source>
</reference>
<evidence type="ECO:0000256" key="3">
    <source>
        <dbReference type="ARBA" id="ARBA00022670"/>
    </source>
</evidence>
<dbReference type="Gene3D" id="3.90.230.10">
    <property type="entry name" value="Creatinase/methionine aminopeptidase superfamily"/>
    <property type="match status" value="1"/>
</dbReference>
<dbReference type="InterPro" id="IPR000994">
    <property type="entry name" value="Pept_M24"/>
</dbReference>
<dbReference type="PRINTS" id="PR00599">
    <property type="entry name" value="MAPEPTIDASE"/>
</dbReference>
<feature type="binding site" evidence="8">
    <location>
        <position position="277"/>
    </location>
    <ligand>
        <name>Zn(2+)</name>
        <dbReference type="ChEBI" id="CHEBI:29105"/>
        <label>4</label>
        <note>catalytic</note>
    </ligand>
</feature>